<reference evidence="1" key="1">
    <citation type="submission" date="2020-01" db="EMBL/GenBank/DDBJ databases">
        <authorList>
            <person name="Qin S."/>
        </authorList>
    </citation>
    <scope>NUCLEOTIDE SEQUENCE</scope>
    <source>
        <strain evidence="1">CVir17-16-YZ6g</strain>
        <plasmid evidence="1">p17-15-vir-like</plasmid>
    </source>
</reference>
<proteinExistence type="predicted"/>
<keyword evidence="1" id="KW-0614">Plasmid</keyword>
<name>A0A8B0STE1_KLEPN</name>
<accession>A0A8B0STE1</accession>
<evidence type="ECO:0000313" key="1">
    <source>
        <dbReference type="EMBL" id="QTX13950.1"/>
    </source>
</evidence>
<sequence length="69" mass="7871">MVDKLWELANSASVFDNSLFAKRPELYSLLQKLLSKKLKRFPLATLLLQRCNTYSCYAVMASSLTLKKA</sequence>
<protein>
    <submittedName>
        <fullName evidence="1">Uncharacterized protein</fullName>
    </submittedName>
</protein>
<dbReference type="AlphaFoldDB" id="A0A8B0STE1"/>
<organism evidence="1">
    <name type="scientific">Klebsiella pneumoniae</name>
    <dbReference type="NCBI Taxonomy" id="573"/>
    <lineage>
        <taxon>Bacteria</taxon>
        <taxon>Pseudomonadati</taxon>
        <taxon>Pseudomonadota</taxon>
        <taxon>Gammaproteobacteria</taxon>
        <taxon>Enterobacterales</taxon>
        <taxon>Enterobacteriaceae</taxon>
        <taxon>Klebsiella/Raoultella group</taxon>
        <taxon>Klebsiella</taxon>
        <taxon>Klebsiella pneumoniae complex</taxon>
    </lineage>
</organism>
<dbReference type="EMBL" id="MN956836">
    <property type="protein sequence ID" value="QTX13950.1"/>
    <property type="molecule type" value="Genomic_DNA"/>
</dbReference>
<geneLocation type="plasmid" evidence="1">
    <name>p17-15-vir-like</name>
</geneLocation>